<reference evidence="6 7" key="1">
    <citation type="journal article" date="2018" name="Nat. Biotechnol.">
        <title>A standardized bacterial taxonomy based on genome phylogeny substantially revises the tree of life.</title>
        <authorList>
            <person name="Parks D.H."/>
            <person name="Chuvochina M."/>
            <person name="Waite D.W."/>
            <person name="Rinke C."/>
            <person name="Skarshewski A."/>
            <person name="Chaumeil P.A."/>
            <person name="Hugenholtz P."/>
        </authorList>
    </citation>
    <scope>NUCLEOTIDE SEQUENCE [LARGE SCALE GENOMIC DNA]</scope>
    <source>
        <strain evidence="6">UBA9380</strain>
    </source>
</reference>
<dbReference type="Gene3D" id="1.20.120.160">
    <property type="entry name" value="HPT domain"/>
    <property type="match status" value="1"/>
</dbReference>
<dbReference type="Proteomes" id="UP000263489">
    <property type="component" value="Unassembled WGS sequence"/>
</dbReference>
<evidence type="ECO:0000256" key="1">
    <source>
        <dbReference type="ARBA" id="ARBA00023012"/>
    </source>
</evidence>
<evidence type="ECO:0000256" key="2">
    <source>
        <dbReference type="PROSITE-ProRule" id="PRU00110"/>
    </source>
</evidence>
<dbReference type="AlphaFoldDB" id="A0A352IZ46"/>
<evidence type="ECO:0000313" key="6">
    <source>
        <dbReference type="EMBL" id="HBC36729.1"/>
    </source>
</evidence>
<dbReference type="PROSITE" id="PS50894">
    <property type="entry name" value="HPT"/>
    <property type="match status" value="1"/>
</dbReference>
<evidence type="ECO:0000259" key="4">
    <source>
        <dbReference type="PROSITE" id="PS50110"/>
    </source>
</evidence>
<dbReference type="InterPro" id="IPR001789">
    <property type="entry name" value="Sig_transdc_resp-reg_receiver"/>
</dbReference>
<dbReference type="GO" id="GO:0004672">
    <property type="term" value="F:protein kinase activity"/>
    <property type="evidence" value="ECO:0007669"/>
    <property type="project" value="UniProtKB-ARBA"/>
</dbReference>
<gene>
    <name evidence="6" type="ORF">DC045_20955</name>
</gene>
<keyword evidence="2" id="KW-0597">Phosphoprotein</keyword>
<name>A0A352IZ46_9GAMM</name>
<dbReference type="InterPro" id="IPR036641">
    <property type="entry name" value="HPT_dom_sf"/>
</dbReference>
<dbReference type="SMART" id="SM00073">
    <property type="entry name" value="HPT"/>
    <property type="match status" value="1"/>
</dbReference>
<keyword evidence="6" id="KW-0418">Kinase</keyword>
<comment type="caution">
    <text evidence="6">The sequence shown here is derived from an EMBL/GenBank/DDBJ whole genome shotgun (WGS) entry which is preliminary data.</text>
</comment>
<accession>A0A352IZ46</accession>
<dbReference type="GO" id="GO:0000160">
    <property type="term" value="P:phosphorelay signal transduction system"/>
    <property type="evidence" value="ECO:0007669"/>
    <property type="project" value="UniProtKB-KW"/>
</dbReference>
<dbReference type="EMBL" id="DNNA01000320">
    <property type="protein sequence ID" value="HBC36729.1"/>
    <property type="molecule type" value="Genomic_DNA"/>
</dbReference>
<proteinExistence type="predicted"/>
<dbReference type="SUPFAM" id="SSF52172">
    <property type="entry name" value="CheY-like"/>
    <property type="match status" value="1"/>
</dbReference>
<keyword evidence="1" id="KW-0902">Two-component regulatory system</keyword>
<dbReference type="PROSITE" id="PS50110">
    <property type="entry name" value="RESPONSE_REGULATORY"/>
    <property type="match status" value="1"/>
</dbReference>
<organism evidence="6 7">
    <name type="scientific">Marinobacter adhaerens</name>
    <dbReference type="NCBI Taxonomy" id="1033846"/>
    <lineage>
        <taxon>Bacteria</taxon>
        <taxon>Pseudomonadati</taxon>
        <taxon>Pseudomonadota</taxon>
        <taxon>Gammaproteobacteria</taxon>
        <taxon>Pseudomonadales</taxon>
        <taxon>Marinobacteraceae</taxon>
        <taxon>Marinobacter</taxon>
    </lineage>
</organism>
<dbReference type="Pfam" id="PF01627">
    <property type="entry name" value="Hpt"/>
    <property type="match status" value="1"/>
</dbReference>
<evidence type="ECO:0000313" key="7">
    <source>
        <dbReference type="Proteomes" id="UP000263489"/>
    </source>
</evidence>
<dbReference type="InterPro" id="IPR011006">
    <property type="entry name" value="CheY-like_superfamily"/>
</dbReference>
<keyword evidence="6" id="KW-0808">Transferase</keyword>
<evidence type="ECO:0000256" key="3">
    <source>
        <dbReference type="PROSITE-ProRule" id="PRU00169"/>
    </source>
</evidence>
<evidence type="ECO:0000259" key="5">
    <source>
        <dbReference type="PROSITE" id="PS50894"/>
    </source>
</evidence>
<feature type="domain" description="HPt" evidence="5">
    <location>
        <begin position="52"/>
        <end position="148"/>
    </location>
</feature>
<feature type="modified residue" description="Phosphohistidine" evidence="2">
    <location>
        <position position="91"/>
    </location>
</feature>
<feature type="non-terminal residue" evidence="6">
    <location>
        <position position="1"/>
    </location>
</feature>
<dbReference type="SUPFAM" id="SSF47226">
    <property type="entry name" value="Histidine-containing phosphotransfer domain, HPT domain"/>
    <property type="match status" value="1"/>
</dbReference>
<sequence>IAFTAGDQQETDALLEAGCDGVLNKPIDQSHLTALLDRLLGTGPVFAADTGEDAEIAHLVAQFLDGLAARRTRMDAALADADREAMKTEAHQIKGTAGAMGYPLMTRQAGILEELLKVTEPDWERVRSELKELGEMIDRALAAAKTPG</sequence>
<protein>
    <submittedName>
        <fullName evidence="6">Histidine kinase</fullName>
    </submittedName>
</protein>
<dbReference type="InterPro" id="IPR008207">
    <property type="entry name" value="Sig_transdc_His_kin_Hpt_dom"/>
</dbReference>
<comment type="caution">
    <text evidence="3">Lacks conserved residue(s) required for the propagation of feature annotation.</text>
</comment>
<feature type="domain" description="Response regulatory" evidence="4">
    <location>
        <begin position="1"/>
        <end position="40"/>
    </location>
</feature>